<comment type="similarity">
    <text evidence="3">Belongs to the DNA polymerase type-X family.</text>
</comment>
<dbReference type="InterPro" id="IPR010996">
    <property type="entry name" value="HHH_MUS81"/>
</dbReference>
<dbReference type="FunFam" id="1.10.150.20:FF:000010">
    <property type="entry name" value="DNA polymerase lambda"/>
    <property type="match status" value="1"/>
</dbReference>
<dbReference type="FunFam" id="1.10.150.110:FF:000005">
    <property type="entry name" value="DNA polymerase POL4"/>
    <property type="match status" value="1"/>
</dbReference>
<evidence type="ECO:0000256" key="15">
    <source>
        <dbReference type="ARBA" id="ARBA00023242"/>
    </source>
</evidence>
<dbReference type="InterPro" id="IPR018944">
    <property type="entry name" value="DNA_pol_lambd_fingers_domain"/>
</dbReference>
<accession>A0AA39WMI2</accession>
<dbReference type="GO" id="GO:0016829">
    <property type="term" value="F:lyase activity"/>
    <property type="evidence" value="ECO:0007669"/>
    <property type="project" value="UniProtKB-KW"/>
</dbReference>
<feature type="compositionally biased region" description="Basic and acidic residues" evidence="18">
    <location>
        <begin position="397"/>
        <end position="406"/>
    </location>
</feature>
<dbReference type="PROSITE" id="PS50172">
    <property type="entry name" value="BRCT"/>
    <property type="match status" value="1"/>
</dbReference>
<keyword evidence="8" id="KW-0548">Nucleotidyltransferase</keyword>
<feature type="compositionally biased region" description="Polar residues" evidence="18">
    <location>
        <begin position="207"/>
        <end position="221"/>
    </location>
</feature>
<evidence type="ECO:0000256" key="5">
    <source>
        <dbReference type="ARBA" id="ARBA00016513"/>
    </source>
</evidence>
<evidence type="ECO:0000256" key="12">
    <source>
        <dbReference type="ARBA" id="ARBA00022932"/>
    </source>
</evidence>
<evidence type="ECO:0000313" key="20">
    <source>
        <dbReference type="EMBL" id="KAK0618091.1"/>
    </source>
</evidence>
<dbReference type="GO" id="GO:0003677">
    <property type="term" value="F:DNA binding"/>
    <property type="evidence" value="ECO:0007669"/>
    <property type="project" value="InterPro"/>
</dbReference>
<keyword evidence="6" id="KW-0237">DNA synthesis</keyword>
<comment type="subcellular location">
    <subcellularLocation>
        <location evidence="2">Nucleus</location>
    </subcellularLocation>
</comment>
<dbReference type="SUPFAM" id="SSF81585">
    <property type="entry name" value="PsbU/PolX domain-like"/>
    <property type="match status" value="1"/>
</dbReference>
<dbReference type="GO" id="GO:0005634">
    <property type="term" value="C:nucleus"/>
    <property type="evidence" value="ECO:0007669"/>
    <property type="project" value="UniProtKB-SubCell"/>
</dbReference>
<evidence type="ECO:0000259" key="19">
    <source>
        <dbReference type="PROSITE" id="PS50172"/>
    </source>
</evidence>
<reference evidence="20" key="1">
    <citation type="submission" date="2023-06" db="EMBL/GenBank/DDBJ databases">
        <title>Genome-scale phylogeny and comparative genomics of the fungal order Sordariales.</title>
        <authorList>
            <consortium name="Lawrence Berkeley National Laboratory"/>
            <person name="Hensen N."/>
            <person name="Bonometti L."/>
            <person name="Westerberg I."/>
            <person name="Brannstrom I.O."/>
            <person name="Guillou S."/>
            <person name="Cros-Aarteil S."/>
            <person name="Calhoun S."/>
            <person name="Haridas S."/>
            <person name="Kuo A."/>
            <person name="Mondo S."/>
            <person name="Pangilinan J."/>
            <person name="Riley R."/>
            <person name="LaButti K."/>
            <person name="Andreopoulos B."/>
            <person name="Lipzen A."/>
            <person name="Chen C."/>
            <person name="Yanf M."/>
            <person name="Daum C."/>
            <person name="Ng V."/>
            <person name="Clum A."/>
            <person name="Steindorff A."/>
            <person name="Ohm R."/>
            <person name="Martin F."/>
            <person name="Silar P."/>
            <person name="Natvig D."/>
            <person name="Lalanne C."/>
            <person name="Gautier V."/>
            <person name="Ament-velasquez S.L."/>
            <person name="Kruys A."/>
            <person name="Hutchinson M.I."/>
            <person name="Powell A.J."/>
            <person name="Barry K."/>
            <person name="Miller A.N."/>
            <person name="Grigoriev I.V."/>
            <person name="Debuchy R."/>
            <person name="Gladieux P."/>
            <person name="Thoren M.H."/>
            <person name="Johannesson H."/>
        </authorList>
    </citation>
    <scope>NUCLEOTIDE SEQUENCE</scope>
    <source>
        <strain evidence="20">SMH3391-2</strain>
    </source>
</reference>
<dbReference type="SUPFAM" id="SSF81301">
    <property type="entry name" value="Nucleotidyltransferase"/>
    <property type="match status" value="1"/>
</dbReference>
<keyword evidence="13" id="KW-0234">DNA repair</keyword>
<keyword evidence="14" id="KW-0456">Lyase</keyword>
<evidence type="ECO:0000256" key="6">
    <source>
        <dbReference type="ARBA" id="ARBA00022634"/>
    </source>
</evidence>
<feature type="compositionally biased region" description="Polar residues" evidence="18">
    <location>
        <begin position="416"/>
        <end position="442"/>
    </location>
</feature>
<feature type="compositionally biased region" description="Polar residues" evidence="18">
    <location>
        <begin position="341"/>
        <end position="352"/>
    </location>
</feature>
<dbReference type="InterPro" id="IPR036420">
    <property type="entry name" value="BRCT_dom_sf"/>
</dbReference>
<feature type="region of interest" description="Disordered" evidence="18">
    <location>
        <begin position="206"/>
        <end position="228"/>
    </location>
</feature>
<feature type="region of interest" description="Disordered" evidence="18">
    <location>
        <begin position="116"/>
        <end position="149"/>
    </location>
</feature>
<keyword evidence="21" id="KW-1185">Reference proteome</keyword>
<evidence type="ECO:0000256" key="11">
    <source>
        <dbReference type="ARBA" id="ARBA00022763"/>
    </source>
</evidence>
<feature type="region of interest" description="Disordered" evidence="18">
    <location>
        <begin position="490"/>
        <end position="530"/>
    </location>
</feature>
<dbReference type="Pfam" id="PF14792">
    <property type="entry name" value="DNA_pol_B_palm"/>
    <property type="match status" value="1"/>
</dbReference>
<dbReference type="InterPro" id="IPR037160">
    <property type="entry name" value="DNA_Pol_thumb_sf"/>
</dbReference>
<comment type="catalytic activity">
    <reaction evidence="16">
        <text>DNA(n) + a 2'-deoxyribonucleoside 5'-triphosphate = DNA(n+1) + diphosphate</text>
        <dbReference type="Rhea" id="RHEA:22508"/>
        <dbReference type="Rhea" id="RHEA-COMP:17339"/>
        <dbReference type="Rhea" id="RHEA-COMP:17340"/>
        <dbReference type="ChEBI" id="CHEBI:33019"/>
        <dbReference type="ChEBI" id="CHEBI:61560"/>
        <dbReference type="ChEBI" id="CHEBI:173112"/>
        <dbReference type="EC" id="2.7.7.7"/>
    </reaction>
</comment>
<dbReference type="Gene3D" id="1.10.150.20">
    <property type="entry name" value="5' to 3' exonuclease, C-terminal subdomain"/>
    <property type="match status" value="1"/>
</dbReference>
<dbReference type="GO" id="GO:0006303">
    <property type="term" value="P:double-strand break repair via nonhomologous end joining"/>
    <property type="evidence" value="ECO:0007669"/>
    <property type="project" value="TreeGrafter"/>
</dbReference>
<evidence type="ECO:0000256" key="14">
    <source>
        <dbReference type="ARBA" id="ARBA00023239"/>
    </source>
</evidence>
<evidence type="ECO:0000313" key="21">
    <source>
        <dbReference type="Proteomes" id="UP001174934"/>
    </source>
</evidence>
<dbReference type="GO" id="GO:0003887">
    <property type="term" value="F:DNA-directed DNA polymerase activity"/>
    <property type="evidence" value="ECO:0007669"/>
    <property type="project" value="UniProtKB-KW"/>
</dbReference>
<dbReference type="Pfam" id="PF10391">
    <property type="entry name" value="DNA_pol_lambd_f"/>
    <property type="match status" value="1"/>
</dbReference>
<feature type="compositionally biased region" description="Pro residues" evidence="18">
    <location>
        <begin position="132"/>
        <end position="146"/>
    </location>
</feature>
<evidence type="ECO:0000256" key="13">
    <source>
        <dbReference type="ARBA" id="ARBA00023204"/>
    </source>
</evidence>
<feature type="active site" description="Nucleophile; Schiff-base intermediate with DNA; for 5'-dRP lyase activity" evidence="17">
    <location>
        <position position="609"/>
    </location>
</feature>
<dbReference type="InterPro" id="IPR027421">
    <property type="entry name" value="DNA_pol_lamdba_lyase_dom_sf"/>
</dbReference>
<keyword evidence="15" id="KW-0539">Nucleus</keyword>
<dbReference type="SUPFAM" id="SSF47802">
    <property type="entry name" value="DNA polymerase beta, N-terminal domain-like"/>
    <property type="match status" value="1"/>
</dbReference>
<dbReference type="FunFam" id="3.30.210.10:FF:000001">
    <property type="entry name" value="DNA polymerase lambda"/>
    <property type="match status" value="1"/>
</dbReference>
<comment type="cofactor">
    <cofactor evidence="1">
        <name>Mn(2+)</name>
        <dbReference type="ChEBI" id="CHEBI:29035"/>
    </cofactor>
</comment>
<keyword evidence="11" id="KW-0227">DNA damage</keyword>
<evidence type="ECO:0000256" key="3">
    <source>
        <dbReference type="ARBA" id="ARBA00008323"/>
    </source>
</evidence>
<dbReference type="InterPro" id="IPR028207">
    <property type="entry name" value="DNA_pol_B_palm_palm"/>
</dbReference>
<evidence type="ECO:0000256" key="10">
    <source>
        <dbReference type="ARBA" id="ARBA00022723"/>
    </source>
</evidence>
<protein>
    <recommendedName>
        <fullName evidence="5">DNA polymerase lambda</fullName>
        <ecNumber evidence="4">2.7.7.7</ecNumber>
    </recommendedName>
</protein>
<dbReference type="SMART" id="SM00483">
    <property type="entry name" value="POLXc"/>
    <property type="match status" value="1"/>
</dbReference>
<dbReference type="GO" id="GO:0046872">
    <property type="term" value="F:metal ion binding"/>
    <property type="evidence" value="ECO:0007669"/>
    <property type="project" value="UniProtKB-KW"/>
</dbReference>
<organism evidence="20 21">
    <name type="scientific">Bombardia bombarda</name>
    <dbReference type="NCBI Taxonomy" id="252184"/>
    <lineage>
        <taxon>Eukaryota</taxon>
        <taxon>Fungi</taxon>
        <taxon>Dikarya</taxon>
        <taxon>Ascomycota</taxon>
        <taxon>Pezizomycotina</taxon>
        <taxon>Sordariomycetes</taxon>
        <taxon>Sordariomycetidae</taxon>
        <taxon>Sordariales</taxon>
        <taxon>Lasiosphaeriaceae</taxon>
        <taxon>Bombardia</taxon>
    </lineage>
</organism>
<dbReference type="EMBL" id="JAULSR010000005">
    <property type="protein sequence ID" value="KAK0618091.1"/>
    <property type="molecule type" value="Genomic_DNA"/>
</dbReference>
<dbReference type="PANTHER" id="PTHR11276:SF28">
    <property type="entry name" value="DNA POLYMERASE LAMBDA"/>
    <property type="match status" value="1"/>
</dbReference>
<evidence type="ECO:0000256" key="1">
    <source>
        <dbReference type="ARBA" id="ARBA00001936"/>
    </source>
</evidence>
<evidence type="ECO:0000256" key="4">
    <source>
        <dbReference type="ARBA" id="ARBA00012417"/>
    </source>
</evidence>
<keyword evidence="10" id="KW-0479">Metal-binding</keyword>
<dbReference type="Gene3D" id="3.40.50.10190">
    <property type="entry name" value="BRCT domain"/>
    <property type="match status" value="1"/>
</dbReference>
<dbReference type="InterPro" id="IPR001357">
    <property type="entry name" value="BRCT_dom"/>
</dbReference>
<dbReference type="CDD" id="cd00141">
    <property type="entry name" value="NT_POLXc"/>
    <property type="match status" value="1"/>
</dbReference>
<feature type="compositionally biased region" description="Acidic residues" evidence="18">
    <location>
        <begin position="500"/>
        <end position="509"/>
    </location>
</feature>
<feature type="domain" description="BRCT" evidence="19">
    <location>
        <begin position="236"/>
        <end position="332"/>
    </location>
</feature>
<evidence type="ECO:0000256" key="16">
    <source>
        <dbReference type="ARBA" id="ARBA00049244"/>
    </source>
</evidence>
<feature type="compositionally biased region" description="Polar residues" evidence="18">
    <location>
        <begin position="367"/>
        <end position="396"/>
    </location>
</feature>
<keyword evidence="9" id="KW-0235">DNA replication</keyword>
<gene>
    <name evidence="20" type="ORF">B0T17DRAFT_601052</name>
</gene>
<dbReference type="PANTHER" id="PTHR11276">
    <property type="entry name" value="DNA POLYMERASE TYPE-X FAMILY MEMBER"/>
    <property type="match status" value="1"/>
</dbReference>
<evidence type="ECO:0000256" key="17">
    <source>
        <dbReference type="PIRSR" id="PIRSR622312-50"/>
    </source>
</evidence>
<evidence type="ECO:0000256" key="9">
    <source>
        <dbReference type="ARBA" id="ARBA00022705"/>
    </source>
</evidence>
<sequence length="897" mass="99531">MMKRRTHIPEKRKLVIWSLDKVATVDGGRQSGLETGSKQRSVVWKVPPRRLHALGWTLCGYTCGKMSSQSLREKSDFFKALDALDHAGADDDQVDEAEEAHRDKCRAFFASGKKLKSSSTRGVSKERASQKAPPPPRRTPSAPVPPATASQVGIIRGTPVAQKLAVAALNRALATADRSFIAETPVPDSARPTHASLLRRATLPLASKSSELHQSPSTSSALRKRKRQSLVTEIPEAEKVLRALSFFYIPNDDIAPPRKLRIAKAQEYGARWVRTLSDASHVIVEKRLTYKDIENILNSAPVVTSSLVLVNEDYPIDCITFRTLLNPSQSRYSVYGCPTPASESSSNLTSGQARLDPVSPSHDHSLQLKQQKPKSTLSYGTGKNTSPQSAQSTSQDGAREGRDSSKRQLTIEPYGSGTTANVQDTLQNQPAQPAQTRPSSPDQVGDGPAAGDSSHFHITSYPKDELSSYIELMQKYKDLPLDVEEDDDMQSVADGQNETSDSDVEEASEDERSRKRQAVKSNQKDTTFADRFACNRGGTLDKSSEVQNPNARTIEVLQSMCDYYTRINDTWRTFAYRKAIATLRRQSVKITTEDEAYRLPNIGRRLATKIEEIVSTNRLRRLEYAHDEPLDQVLETFLKIYGVGTSRANKWIAKGFRTLQDLKDKATLTTNQRIGIDHYDDLNTRIPRSEVAALGQYVKAEAYKLEPAVELLIGGSYRRGAPSSGDVDIVITKKDTSSASDLAPFLEDLIRALTQKGFLVATLAALHSHRTGKDGPGSKWHGCCVLPPPTPTPAVGSSNPPPQPQPIWRRIDFLLVPESEYGAALIYFTGNDIFNRSLRLLASKKGMRLNQRGLYKEVLRGRARAKVTEGELLEGRDERRIFEILGVQWREPSERWC</sequence>
<dbReference type="AlphaFoldDB" id="A0AA39WMI2"/>
<dbReference type="Pfam" id="PF14791">
    <property type="entry name" value="DNA_pol_B_thumb"/>
    <property type="match status" value="1"/>
</dbReference>
<dbReference type="PRINTS" id="PR00870">
    <property type="entry name" value="DNAPOLXBETA"/>
</dbReference>
<dbReference type="Proteomes" id="UP001174934">
    <property type="component" value="Unassembled WGS sequence"/>
</dbReference>
<dbReference type="PRINTS" id="PR00869">
    <property type="entry name" value="DNAPOLX"/>
</dbReference>
<comment type="caution">
    <text evidence="20">The sequence shown here is derived from an EMBL/GenBank/DDBJ whole genome shotgun (WGS) entry which is preliminary data.</text>
</comment>
<dbReference type="InterPro" id="IPR029398">
    <property type="entry name" value="PolB_thumb"/>
</dbReference>
<dbReference type="EC" id="2.7.7.7" evidence="4"/>
<dbReference type="InterPro" id="IPR043519">
    <property type="entry name" value="NT_sf"/>
</dbReference>
<dbReference type="Gene3D" id="1.10.150.110">
    <property type="entry name" value="DNA polymerase beta, N-terminal domain-like"/>
    <property type="match status" value="1"/>
</dbReference>
<dbReference type="Gene3D" id="3.30.460.10">
    <property type="entry name" value="Beta Polymerase, domain 2"/>
    <property type="match status" value="1"/>
</dbReference>
<keyword evidence="12" id="KW-0239">DNA-directed DNA polymerase</keyword>
<dbReference type="InterPro" id="IPR002008">
    <property type="entry name" value="DNA_pol_X_beta-like"/>
</dbReference>
<evidence type="ECO:0000256" key="8">
    <source>
        <dbReference type="ARBA" id="ARBA00022695"/>
    </source>
</evidence>
<keyword evidence="7" id="KW-0808">Transferase</keyword>
<evidence type="ECO:0000256" key="7">
    <source>
        <dbReference type="ARBA" id="ARBA00022679"/>
    </source>
</evidence>
<feature type="region of interest" description="Disordered" evidence="18">
    <location>
        <begin position="336"/>
        <end position="459"/>
    </location>
</feature>
<dbReference type="Pfam" id="PF14716">
    <property type="entry name" value="HHH_8"/>
    <property type="match status" value="1"/>
</dbReference>
<dbReference type="InterPro" id="IPR002054">
    <property type="entry name" value="DNA-dir_DNA_pol_X"/>
</dbReference>
<name>A0AA39WMI2_9PEZI</name>
<evidence type="ECO:0000256" key="18">
    <source>
        <dbReference type="SAM" id="MobiDB-lite"/>
    </source>
</evidence>
<evidence type="ECO:0000256" key="2">
    <source>
        <dbReference type="ARBA" id="ARBA00004123"/>
    </source>
</evidence>
<dbReference type="Gene3D" id="3.30.210.10">
    <property type="entry name" value="DNA polymerase, thumb domain"/>
    <property type="match status" value="1"/>
</dbReference>
<proteinExistence type="inferred from homology"/>
<dbReference type="InterPro" id="IPR022312">
    <property type="entry name" value="DNA_pol_X"/>
</dbReference>